<dbReference type="EMBL" id="CP104550">
    <property type="protein sequence ID" value="UXH31101.1"/>
    <property type="molecule type" value="Genomic_DNA"/>
</dbReference>
<protein>
    <submittedName>
        <fullName evidence="2">Uncharacterized protein</fullName>
    </submittedName>
</protein>
<reference evidence="2" key="1">
    <citation type="submission" date="2022-09" db="EMBL/GenBank/DDBJ databases">
        <title>Characterization of three MwoI isoschizomers from sequenced genome and metagenomes.</title>
        <authorList>
            <person name="Fomenkov A."/>
            <person name="Xu S.Y."/>
            <person name="Roberts R.J."/>
        </authorList>
    </citation>
    <scope>NUCLEOTIDE SEQUENCE</scope>
    <source>
        <strain evidence="2">DSM 2970</strain>
    </source>
</reference>
<dbReference type="SMR" id="A0A9E7UMQ4"/>
<evidence type="ECO:0000313" key="2">
    <source>
        <dbReference type="EMBL" id="UXH31101.1"/>
    </source>
</evidence>
<dbReference type="AlphaFoldDB" id="A0A9E7UMQ4"/>
<organism evidence="2">
    <name type="scientific">Methanothermobacter wolfeii</name>
    <name type="common">Methanobacterium wolfei</name>
    <dbReference type="NCBI Taxonomy" id="145261"/>
    <lineage>
        <taxon>Archaea</taxon>
        <taxon>Methanobacteriati</taxon>
        <taxon>Methanobacteriota</taxon>
        <taxon>Methanomada group</taxon>
        <taxon>Methanobacteria</taxon>
        <taxon>Methanobacteriales</taxon>
        <taxon>Methanobacteriaceae</taxon>
        <taxon>Methanothermobacter</taxon>
    </lineage>
</organism>
<dbReference type="EMBL" id="JAXUHJ010000008">
    <property type="protein sequence ID" value="MEJ8542781.1"/>
    <property type="molecule type" value="Genomic_DNA"/>
</dbReference>
<dbReference type="Proteomes" id="UP001065373">
    <property type="component" value="Chromosome"/>
</dbReference>
<proteinExistence type="predicted"/>
<accession>A0A9E7UMQ4</accession>
<dbReference type="KEGG" id="mwo:MWSIV6_1174"/>
<dbReference type="RefSeq" id="WP_074359132.1">
    <property type="nucleotide sequence ID" value="NZ_CP104550.1"/>
</dbReference>
<name>A0A9E7UMQ4_METWO</name>
<evidence type="ECO:0000313" key="1">
    <source>
        <dbReference type="EMBL" id="MEJ8542781.1"/>
    </source>
</evidence>
<dbReference type="Proteomes" id="UP001369247">
    <property type="component" value="Unassembled WGS sequence"/>
</dbReference>
<evidence type="ECO:0000313" key="3">
    <source>
        <dbReference type="Proteomes" id="UP001369247"/>
    </source>
</evidence>
<dbReference type="GeneID" id="58978801"/>
<gene>
    <name evidence="2" type="ORF">N5910_06025</name>
    <name evidence="1" type="ORF">U2150_04675</name>
</gene>
<reference evidence="1 3" key="2">
    <citation type="submission" date="2023-12" db="EMBL/GenBank/DDBJ databases">
        <title>Phenotypic and Genomic Characterization of Methanothermobacter wolfeii Strain BSEL, a CO2-Capturing Archaeon with Minimal Nutrient Requirements.</title>
        <authorList>
            <person name="Ale Enriquez F."/>
            <person name="Ahring B.K."/>
        </authorList>
    </citation>
    <scope>NUCLEOTIDE SEQUENCE [LARGE SCALE GENOMIC DNA]</scope>
    <source>
        <strain evidence="1 3">BSEL-1</strain>
    </source>
</reference>
<sequence>MRFIRDSEKEQLKLLVKACMLEISKLKMDLRKCREESDDCSRVRELEETLKIRERRITELEGILDEKDRIIKDLNTIIAERESLIADLKKYRDYFHALTEKPERDLTSFQSQIYRLLPDEKSTAEELLSFINGIGFKDLKLENMVQILRNLERKGYFKSYRKGDETLWEKVKR</sequence>
<dbReference type="GeneID" id="75106791"/>
<keyword evidence="3" id="KW-1185">Reference proteome</keyword>